<comment type="caution">
    <text evidence="2">The sequence shown here is derived from an EMBL/GenBank/DDBJ whole genome shotgun (WGS) entry which is preliminary data.</text>
</comment>
<keyword evidence="3" id="KW-1185">Reference proteome</keyword>
<dbReference type="RefSeq" id="WP_101359570.1">
    <property type="nucleotide sequence ID" value="NZ_NKXO01000044.1"/>
</dbReference>
<feature type="signal peptide" evidence="1">
    <location>
        <begin position="1"/>
        <end position="17"/>
    </location>
</feature>
<sequence>MKRFLIFCFTFINFVYAQDSLQVAPIDTFQKYRLTQLWEIGVSGNAYKGDLAQRYESFSSALHLGVKFAKKKRWNAHLNIGIGSVRGQNYAYEFDENSRPNLFFRANIFTFQIDLQYNFIRKKRWIAYFSQGLGLMRYMPKNENGERLQNLLTTRAVGEIYGNITAILPTSIGGVFLLKNGYGVGLQLSWLRPTTDYLDNISAWGKTQGADKIFLIKGHISVPTWKLRRFFSKEKPQQELKSSYFRKY</sequence>
<protein>
    <recommendedName>
        <fullName evidence="4">Outer membrane protein beta-barrel domain</fullName>
    </recommendedName>
</protein>
<name>A0A2N3I8E3_9BACT</name>
<accession>A0A2N3I8E3</accession>
<organism evidence="2 3">
    <name type="scientific">Raineya orbicola</name>
    <dbReference type="NCBI Taxonomy" id="2016530"/>
    <lineage>
        <taxon>Bacteria</taxon>
        <taxon>Pseudomonadati</taxon>
        <taxon>Bacteroidota</taxon>
        <taxon>Cytophagia</taxon>
        <taxon>Cytophagales</taxon>
        <taxon>Raineyaceae</taxon>
        <taxon>Raineya</taxon>
    </lineage>
</organism>
<evidence type="ECO:0000313" key="2">
    <source>
        <dbReference type="EMBL" id="PKQ66586.1"/>
    </source>
</evidence>
<evidence type="ECO:0000256" key="1">
    <source>
        <dbReference type="SAM" id="SignalP"/>
    </source>
</evidence>
<evidence type="ECO:0008006" key="4">
    <source>
        <dbReference type="Google" id="ProtNLM"/>
    </source>
</evidence>
<feature type="chain" id="PRO_5014755689" description="Outer membrane protein beta-barrel domain" evidence="1">
    <location>
        <begin position="18"/>
        <end position="248"/>
    </location>
</feature>
<reference evidence="2 3" key="1">
    <citation type="submission" date="2017-06" db="EMBL/GenBank/DDBJ databases">
        <title>Raineya orbicola gen. nov., sp. nov. a slightly thermophilic bacterium of the phylum Bacteroidetes and the description of Raineyaceae fam. nov.</title>
        <authorList>
            <person name="Albuquerque L."/>
            <person name="Polonia A.R.M."/>
            <person name="Barroso C."/>
            <person name="Froufe H.J.C."/>
            <person name="Lage O."/>
            <person name="Lobo-Da-Cunha A."/>
            <person name="Egas C."/>
            <person name="Da Costa M.S."/>
        </authorList>
    </citation>
    <scope>NUCLEOTIDE SEQUENCE [LARGE SCALE GENOMIC DNA]</scope>
    <source>
        <strain evidence="2 3">SPSPC-11</strain>
    </source>
</reference>
<keyword evidence="1" id="KW-0732">Signal</keyword>
<dbReference type="Proteomes" id="UP000233387">
    <property type="component" value="Unassembled WGS sequence"/>
</dbReference>
<dbReference type="EMBL" id="NKXO01000044">
    <property type="protein sequence ID" value="PKQ66586.1"/>
    <property type="molecule type" value="Genomic_DNA"/>
</dbReference>
<dbReference type="OrthoDB" id="981456at2"/>
<gene>
    <name evidence="2" type="ORF">Rain11_2307</name>
</gene>
<proteinExistence type="predicted"/>
<dbReference type="AlphaFoldDB" id="A0A2N3I8E3"/>
<evidence type="ECO:0000313" key="3">
    <source>
        <dbReference type="Proteomes" id="UP000233387"/>
    </source>
</evidence>